<reference evidence="1 2" key="1">
    <citation type="submission" date="2024-05" db="EMBL/GenBank/DDBJ databases">
        <authorList>
            <person name="Duchaud E."/>
        </authorList>
    </citation>
    <scope>NUCLEOTIDE SEQUENCE [LARGE SCALE GENOMIC DNA]</scope>
    <source>
        <strain evidence="1">Ena-SAMPLE-TAB-13-05-2024-13:56:06:370-140309</strain>
    </source>
</reference>
<accession>A0ABP1EJ57</accession>
<evidence type="ECO:0000313" key="1">
    <source>
        <dbReference type="EMBL" id="CAL2081362.1"/>
    </source>
</evidence>
<proteinExistence type="predicted"/>
<dbReference type="EMBL" id="OZ038524">
    <property type="protein sequence ID" value="CAL2081362.1"/>
    <property type="molecule type" value="Genomic_DNA"/>
</dbReference>
<keyword evidence="2" id="KW-1185">Reference proteome</keyword>
<evidence type="ECO:0008006" key="3">
    <source>
        <dbReference type="Google" id="ProtNLM"/>
    </source>
</evidence>
<sequence>MNEIDTKEIENREDVFLLVSTFYDKIKADDFIGHIFLKTIPTDAWDAHLEKLTDFWESNLFFVRKFKGNPMKAHKDLNTHFNHSISQEHFGRWLLLWFETLDENFHGAKANEAKERARNIASMLFFKMFEDKPKAKLTDS</sequence>
<gene>
    <name evidence="1" type="ORF">TD3509T_1164</name>
</gene>
<dbReference type="RefSeq" id="WP_101903773.1">
    <property type="nucleotide sequence ID" value="NZ_OZ038524.1"/>
</dbReference>
<dbReference type="Gene3D" id="1.10.490.10">
    <property type="entry name" value="Globins"/>
    <property type="match status" value="1"/>
</dbReference>
<dbReference type="SUPFAM" id="SSF46458">
    <property type="entry name" value="Globin-like"/>
    <property type="match status" value="1"/>
</dbReference>
<dbReference type="Proteomes" id="UP001497514">
    <property type="component" value="Chromosome"/>
</dbReference>
<dbReference type="InterPro" id="IPR009050">
    <property type="entry name" value="Globin-like_sf"/>
</dbReference>
<dbReference type="InterPro" id="IPR012292">
    <property type="entry name" value="Globin/Proto"/>
</dbReference>
<dbReference type="CDD" id="cd08916">
    <property type="entry name" value="TrHb3_P"/>
    <property type="match status" value="1"/>
</dbReference>
<name>A0ABP1EJ57_9FLAO</name>
<evidence type="ECO:0000313" key="2">
    <source>
        <dbReference type="Proteomes" id="UP001497514"/>
    </source>
</evidence>
<protein>
    <recommendedName>
        <fullName evidence="3">Globin</fullName>
    </recommendedName>
</protein>
<organism evidence="1 2">
    <name type="scientific">Tenacibaculum dicentrarchi</name>
    <dbReference type="NCBI Taxonomy" id="669041"/>
    <lineage>
        <taxon>Bacteria</taxon>
        <taxon>Pseudomonadati</taxon>
        <taxon>Bacteroidota</taxon>
        <taxon>Flavobacteriia</taxon>
        <taxon>Flavobacteriales</taxon>
        <taxon>Flavobacteriaceae</taxon>
        <taxon>Tenacibaculum</taxon>
    </lineage>
</organism>